<gene>
    <name evidence="1" type="ORF">DCAF_LOCUS23939</name>
</gene>
<comment type="caution">
    <text evidence="1">The sequence shown here is derived from an EMBL/GenBank/DDBJ whole genome shotgun (WGS) entry which is preliminary data.</text>
</comment>
<name>A0AAV1SIG4_9ROSI</name>
<sequence>MAPPEQRKHASTMANQSNNWCPCGILCLIVLNNLRAVYCGDGSEKILKIVLGFNPLTMVGHAIGCRWRNQDRQVILVEISCTIERLSHTIDAVQQKELVGARIEILEGDCDPLDIPEGGRKDETHSMMLEP</sequence>
<evidence type="ECO:0000313" key="1">
    <source>
        <dbReference type="EMBL" id="CAK7351671.1"/>
    </source>
</evidence>
<reference evidence="1 2" key="1">
    <citation type="submission" date="2024-01" db="EMBL/GenBank/DDBJ databases">
        <authorList>
            <person name="Waweru B."/>
        </authorList>
    </citation>
    <scope>NUCLEOTIDE SEQUENCE [LARGE SCALE GENOMIC DNA]</scope>
</reference>
<protein>
    <submittedName>
        <fullName evidence="1">Uncharacterized protein</fullName>
    </submittedName>
</protein>
<organism evidence="1 2">
    <name type="scientific">Dovyalis caffra</name>
    <dbReference type="NCBI Taxonomy" id="77055"/>
    <lineage>
        <taxon>Eukaryota</taxon>
        <taxon>Viridiplantae</taxon>
        <taxon>Streptophyta</taxon>
        <taxon>Embryophyta</taxon>
        <taxon>Tracheophyta</taxon>
        <taxon>Spermatophyta</taxon>
        <taxon>Magnoliopsida</taxon>
        <taxon>eudicotyledons</taxon>
        <taxon>Gunneridae</taxon>
        <taxon>Pentapetalae</taxon>
        <taxon>rosids</taxon>
        <taxon>fabids</taxon>
        <taxon>Malpighiales</taxon>
        <taxon>Salicaceae</taxon>
        <taxon>Flacourtieae</taxon>
        <taxon>Dovyalis</taxon>
    </lineage>
</organism>
<keyword evidence="2" id="KW-1185">Reference proteome</keyword>
<dbReference type="EMBL" id="CAWUPB010001189">
    <property type="protein sequence ID" value="CAK7351671.1"/>
    <property type="molecule type" value="Genomic_DNA"/>
</dbReference>
<dbReference type="Proteomes" id="UP001314170">
    <property type="component" value="Unassembled WGS sequence"/>
</dbReference>
<accession>A0AAV1SIG4</accession>
<proteinExistence type="predicted"/>
<dbReference type="AlphaFoldDB" id="A0AAV1SIG4"/>
<evidence type="ECO:0000313" key="2">
    <source>
        <dbReference type="Proteomes" id="UP001314170"/>
    </source>
</evidence>